<reference evidence="2" key="1">
    <citation type="submission" date="2021-04" db="EMBL/GenBank/DDBJ databases">
        <authorList>
            <person name="Tunstrom K."/>
        </authorList>
    </citation>
    <scope>NUCLEOTIDE SEQUENCE</scope>
</reference>
<keyword evidence="3" id="KW-1185">Reference proteome</keyword>
<sequence length="136" mass="15108">MNNKSRGAFLLKLACKKHQQDISDQTTVQNTPIGSDDLVKDELYLKQQNTLCEGPITVNVKQFSCEDSGHASDKENIYFGDSDDSVKDPNFEITTCANKSSSSDDSSGRPAAKKRVRRVSELSSTSQQKNSAYFKY</sequence>
<dbReference type="OrthoDB" id="6939416at2759"/>
<feature type="region of interest" description="Disordered" evidence="1">
    <location>
        <begin position="68"/>
        <end position="136"/>
    </location>
</feature>
<proteinExistence type="predicted"/>
<feature type="compositionally biased region" description="Polar residues" evidence="1">
    <location>
        <begin position="121"/>
        <end position="136"/>
    </location>
</feature>
<dbReference type="EMBL" id="CAJQZP010001196">
    <property type="protein sequence ID" value="CAG5028484.1"/>
    <property type="molecule type" value="Genomic_DNA"/>
</dbReference>
<accession>A0A8S3XRR4</accession>
<dbReference type="AlphaFoldDB" id="A0A8S3XRR4"/>
<name>A0A8S3XRR4_PARAO</name>
<protein>
    <submittedName>
        <fullName evidence="2">(apollo) hypothetical protein</fullName>
    </submittedName>
</protein>
<gene>
    <name evidence="2" type="ORF">PAPOLLO_LOCUS19058</name>
</gene>
<evidence type="ECO:0000313" key="3">
    <source>
        <dbReference type="Proteomes" id="UP000691718"/>
    </source>
</evidence>
<organism evidence="2 3">
    <name type="scientific">Parnassius apollo</name>
    <name type="common">Apollo butterfly</name>
    <name type="synonym">Papilio apollo</name>
    <dbReference type="NCBI Taxonomy" id="110799"/>
    <lineage>
        <taxon>Eukaryota</taxon>
        <taxon>Metazoa</taxon>
        <taxon>Ecdysozoa</taxon>
        <taxon>Arthropoda</taxon>
        <taxon>Hexapoda</taxon>
        <taxon>Insecta</taxon>
        <taxon>Pterygota</taxon>
        <taxon>Neoptera</taxon>
        <taxon>Endopterygota</taxon>
        <taxon>Lepidoptera</taxon>
        <taxon>Glossata</taxon>
        <taxon>Ditrysia</taxon>
        <taxon>Papilionoidea</taxon>
        <taxon>Papilionidae</taxon>
        <taxon>Parnassiinae</taxon>
        <taxon>Parnassini</taxon>
        <taxon>Parnassius</taxon>
        <taxon>Parnassius</taxon>
    </lineage>
</organism>
<comment type="caution">
    <text evidence="2">The sequence shown here is derived from an EMBL/GenBank/DDBJ whole genome shotgun (WGS) entry which is preliminary data.</text>
</comment>
<evidence type="ECO:0000313" key="2">
    <source>
        <dbReference type="EMBL" id="CAG5028484.1"/>
    </source>
</evidence>
<evidence type="ECO:0000256" key="1">
    <source>
        <dbReference type="SAM" id="MobiDB-lite"/>
    </source>
</evidence>
<dbReference type="Proteomes" id="UP000691718">
    <property type="component" value="Unassembled WGS sequence"/>
</dbReference>